<name>A0A9P8Y6P2_9PEZI</name>
<dbReference type="GO" id="GO:0071595">
    <property type="term" value="C:Nem1-Spo7 phosphatase complex"/>
    <property type="evidence" value="ECO:0007669"/>
    <property type="project" value="TreeGrafter"/>
</dbReference>
<keyword evidence="4" id="KW-1185">Reference proteome</keyword>
<dbReference type="Proteomes" id="UP000756346">
    <property type="component" value="Unassembled WGS sequence"/>
</dbReference>
<organism evidence="3 4">
    <name type="scientific">Microdochium trichocladiopsis</name>
    <dbReference type="NCBI Taxonomy" id="1682393"/>
    <lineage>
        <taxon>Eukaryota</taxon>
        <taxon>Fungi</taxon>
        <taxon>Dikarya</taxon>
        <taxon>Ascomycota</taxon>
        <taxon>Pezizomycotina</taxon>
        <taxon>Sordariomycetes</taxon>
        <taxon>Xylariomycetidae</taxon>
        <taxon>Xylariales</taxon>
        <taxon>Microdochiaceae</taxon>
        <taxon>Microdochium</taxon>
    </lineage>
</organism>
<feature type="transmembrane region" description="Helical" evidence="2">
    <location>
        <begin position="71"/>
        <end position="90"/>
    </location>
</feature>
<gene>
    <name evidence="3" type="ORF">B0I36DRAFT_323559</name>
</gene>
<evidence type="ECO:0000256" key="2">
    <source>
        <dbReference type="SAM" id="Phobius"/>
    </source>
</evidence>
<feature type="compositionally biased region" description="Polar residues" evidence="1">
    <location>
        <begin position="398"/>
        <end position="411"/>
    </location>
</feature>
<evidence type="ECO:0000313" key="3">
    <source>
        <dbReference type="EMBL" id="KAH7031269.1"/>
    </source>
</evidence>
<sequence>MADSIDSIVKGAPQTDVKPPPMEPIGETQPGDPLHHTPSSPSMIYLNMLILEASLRAQFLELRTRRRKHTFFLGLLAIWNTFFGYCLFFAPREDGSGMGGSVYWMVDMAENVCFMAGVLTGVLVWATGIWDRGIRWPRRWLGISNRGLRGFNCKLVVIKRPLLVELFSTMAFFFTYGALSSTAGQYRYIDPSILREVDRELNINRHEHPTLPYVIIGDEEKGGHEEDLAPGGDYVKLLLLAKPFSPNFRENWELYRTEYWDKENERRNLLRVKLAAHDKKIIKERYGWRWWLPWYRSAARTPLVHEDAEKYNHGQHIPHAHHHRAASISKEEKRTRSGSMRRNSSSAGSTRSRTPTAEVSEDGTTVSRRASVSSNASDKKRKKHLSSGSRSKRESRSLTPEISSPLAQASKTSDDVA</sequence>
<dbReference type="GO" id="GO:0019888">
    <property type="term" value="F:protein phosphatase regulator activity"/>
    <property type="evidence" value="ECO:0007669"/>
    <property type="project" value="InterPro"/>
</dbReference>
<feature type="compositionally biased region" description="Low complexity" evidence="1">
    <location>
        <begin position="364"/>
        <end position="376"/>
    </location>
</feature>
<dbReference type="GeneID" id="70183540"/>
<evidence type="ECO:0000313" key="4">
    <source>
        <dbReference type="Proteomes" id="UP000756346"/>
    </source>
</evidence>
<dbReference type="RefSeq" id="XP_046012949.1">
    <property type="nucleotide sequence ID" value="XM_046153994.1"/>
</dbReference>
<keyword evidence="2" id="KW-0812">Transmembrane</keyword>
<dbReference type="InterPro" id="IPR005605">
    <property type="entry name" value="Spo7"/>
</dbReference>
<keyword evidence="2" id="KW-1133">Transmembrane helix</keyword>
<protein>
    <submittedName>
        <fullName evidence="3">Spo7-like protein-domain-containing protein</fullName>
    </submittedName>
</protein>
<dbReference type="Pfam" id="PF03907">
    <property type="entry name" value="Spo7"/>
    <property type="match status" value="1"/>
</dbReference>
<dbReference type="PANTHER" id="PTHR28249">
    <property type="entry name" value="SPORULATION-SPECIFIC PROTEIN SPO7"/>
    <property type="match status" value="1"/>
</dbReference>
<dbReference type="OrthoDB" id="5599171at2759"/>
<feature type="compositionally biased region" description="Polar residues" evidence="1">
    <location>
        <begin position="337"/>
        <end position="357"/>
    </location>
</feature>
<reference evidence="3" key="1">
    <citation type="journal article" date="2021" name="Nat. Commun.">
        <title>Genetic determinants of endophytism in the Arabidopsis root mycobiome.</title>
        <authorList>
            <person name="Mesny F."/>
            <person name="Miyauchi S."/>
            <person name="Thiergart T."/>
            <person name="Pickel B."/>
            <person name="Atanasova L."/>
            <person name="Karlsson M."/>
            <person name="Huettel B."/>
            <person name="Barry K.W."/>
            <person name="Haridas S."/>
            <person name="Chen C."/>
            <person name="Bauer D."/>
            <person name="Andreopoulos W."/>
            <person name="Pangilinan J."/>
            <person name="LaButti K."/>
            <person name="Riley R."/>
            <person name="Lipzen A."/>
            <person name="Clum A."/>
            <person name="Drula E."/>
            <person name="Henrissat B."/>
            <person name="Kohler A."/>
            <person name="Grigoriev I.V."/>
            <person name="Martin F.M."/>
            <person name="Hacquard S."/>
        </authorList>
    </citation>
    <scope>NUCLEOTIDE SEQUENCE</scope>
    <source>
        <strain evidence="3">MPI-CAGE-CH-0230</strain>
    </source>
</reference>
<dbReference type="GO" id="GO:0006998">
    <property type="term" value="P:nuclear envelope organization"/>
    <property type="evidence" value="ECO:0007669"/>
    <property type="project" value="TreeGrafter"/>
</dbReference>
<evidence type="ECO:0000256" key="1">
    <source>
        <dbReference type="SAM" id="MobiDB-lite"/>
    </source>
</evidence>
<feature type="region of interest" description="Disordered" evidence="1">
    <location>
        <begin position="317"/>
        <end position="417"/>
    </location>
</feature>
<accession>A0A9P8Y6P2</accession>
<proteinExistence type="predicted"/>
<dbReference type="EMBL" id="JAGTJQ010000005">
    <property type="protein sequence ID" value="KAH7031269.1"/>
    <property type="molecule type" value="Genomic_DNA"/>
</dbReference>
<feature type="transmembrane region" description="Helical" evidence="2">
    <location>
        <begin position="162"/>
        <end position="179"/>
    </location>
</feature>
<dbReference type="GO" id="GO:0004721">
    <property type="term" value="F:phosphoprotein phosphatase activity"/>
    <property type="evidence" value="ECO:0007669"/>
    <property type="project" value="TreeGrafter"/>
</dbReference>
<dbReference type="AlphaFoldDB" id="A0A9P8Y6P2"/>
<comment type="caution">
    <text evidence="3">The sequence shown here is derived from an EMBL/GenBank/DDBJ whole genome shotgun (WGS) entry which is preliminary data.</text>
</comment>
<dbReference type="PANTHER" id="PTHR28249:SF1">
    <property type="entry name" value="SPORULATION-SPECIFIC PROTEIN SPO7"/>
    <property type="match status" value="1"/>
</dbReference>
<feature type="region of interest" description="Disordered" evidence="1">
    <location>
        <begin position="1"/>
        <end position="33"/>
    </location>
</feature>
<keyword evidence="2" id="KW-0472">Membrane</keyword>
<feature type="transmembrane region" description="Helical" evidence="2">
    <location>
        <begin position="102"/>
        <end position="130"/>
    </location>
</feature>